<evidence type="ECO:0000313" key="1">
    <source>
        <dbReference type="EMBL" id="KAH8691195.1"/>
    </source>
</evidence>
<keyword evidence="2" id="KW-1185">Reference proteome</keyword>
<proteinExistence type="predicted"/>
<accession>A0AAD4KGH1</accession>
<dbReference type="Proteomes" id="UP001201262">
    <property type="component" value="Unassembled WGS sequence"/>
</dbReference>
<dbReference type="GeneID" id="70252659"/>
<reference evidence="1" key="1">
    <citation type="submission" date="2021-12" db="EMBL/GenBank/DDBJ databases">
        <title>Convergent genome expansion in fungi linked to evolution of root-endophyte symbiosis.</title>
        <authorList>
            <consortium name="DOE Joint Genome Institute"/>
            <person name="Ke Y.-H."/>
            <person name="Bonito G."/>
            <person name="Liao H.-L."/>
            <person name="Looney B."/>
            <person name="Rojas-Flechas A."/>
            <person name="Nash J."/>
            <person name="Hameed K."/>
            <person name="Schadt C."/>
            <person name="Martin F."/>
            <person name="Crous P.W."/>
            <person name="Miettinen O."/>
            <person name="Magnuson J.K."/>
            <person name="Labbe J."/>
            <person name="Jacobson D."/>
            <person name="Doktycz M.J."/>
            <person name="Veneault-Fourrey C."/>
            <person name="Kuo A."/>
            <person name="Mondo S."/>
            <person name="Calhoun S."/>
            <person name="Riley R."/>
            <person name="Ohm R."/>
            <person name="LaButti K."/>
            <person name="Andreopoulos B."/>
            <person name="Pangilinan J."/>
            <person name="Nolan M."/>
            <person name="Tritt A."/>
            <person name="Clum A."/>
            <person name="Lipzen A."/>
            <person name="Daum C."/>
            <person name="Barry K."/>
            <person name="Grigoriev I.V."/>
            <person name="Vilgalys R."/>
        </authorList>
    </citation>
    <scope>NUCLEOTIDE SEQUENCE</scope>
    <source>
        <strain evidence="1">PMI_201</strain>
    </source>
</reference>
<protein>
    <submittedName>
        <fullName evidence="1">Uncharacterized protein</fullName>
    </submittedName>
</protein>
<dbReference type="AlphaFoldDB" id="A0AAD4KGH1"/>
<name>A0AAD4KGH1_9EURO</name>
<dbReference type="RefSeq" id="XP_046067287.1">
    <property type="nucleotide sequence ID" value="XM_046222372.1"/>
</dbReference>
<organism evidence="1 2">
    <name type="scientific">Talaromyces proteolyticus</name>
    <dbReference type="NCBI Taxonomy" id="1131652"/>
    <lineage>
        <taxon>Eukaryota</taxon>
        <taxon>Fungi</taxon>
        <taxon>Dikarya</taxon>
        <taxon>Ascomycota</taxon>
        <taxon>Pezizomycotina</taxon>
        <taxon>Eurotiomycetes</taxon>
        <taxon>Eurotiomycetidae</taxon>
        <taxon>Eurotiales</taxon>
        <taxon>Trichocomaceae</taxon>
        <taxon>Talaromyces</taxon>
        <taxon>Talaromyces sect. Bacilispori</taxon>
    </lineage>
</organism>
<sequence>MQDQASKQTDSQIVHRNRLQKVASLAAAGSCGRADPQRRPVLCLPDRPHLDATTLFFLLFPSWPFHSRRSIAHSIWASKRIASPGHPNIKNDPIHIEQPLKPSADARERSRAWKLRCNQPDSNTPPAISIHVIALPTPIRPHAAARSFQRPSRPLQSHCGITIV</sequence>
<evidence type="ECO:0000313" key="2">
    <source>
        <dbReference type="Proteomes" id="UP001201262"/>
    </source>
</evidence>
<dbReference type="EMBL" id="JAJTJA010000012">
    <property type="protein sequence ID" value="KAH8691195.1"/>
    <property type="molecule type" value="Genomic_DNA"/>
</dbReference>
<gene>
    <name evidence="1" type="ORF">BGW36DRAFT_48415</name>
</gene>
<comment type="caution">
    <text evidence="1">The sequence shown here is derived from an EMBL/GenBank/DDBJ whole genome shotgun (WGS) entry which is preliminary data.</text>
</comment>